<evidence type="ECO:0000313" key="1">
    <source>
        <dbReference type="EMBL" id="OAE46835.1"/>
    </source>
</evidence>
<comment type="caution">
    <text evidence="1">The sequence shown here is derived from an EMBL/GenBank/DDBJ whole genome shotgun (WGS) entry which is preliminary data.</text>
</comment>
<gene>
    <name evidence="1" type="ORF">A7J57_12170</name>
</gene>
<evidence type="ECO:0000313" key="2">
    <source>
        <dbReference type="Proteomes" id="UP000077098"/>
    </source>
</evidence>
<name>A0A176XCF0_AGRTU</name>
<dbReference type="EMBL" id="LXPS01000011">
    <property type="protein sequence ID" value="OAE46835.1"/>
    <property type="molecule type" value="Genomic_DNA"/>
</dbReference>
<organism evidence="1 2">
    <name type="scientific">Agrobacterium tumefaciens</name>
    <dbReference type="NCBI Taxonomy" id="358"/>
    <lineage>
        <taxon>Bacteria</taxon>
        <taxon>Pseudomonadati</taxon>
        <taxon>Pseudomonadota</taxon>
        <taxon>Alphaproteobacteria</taxon>
        <taxon>Hyphomicrobiales</taxon>
        <taxon>Rhizobiaceae</taxon>
        <taxon>Rhizobium/Agrobacterium group</taxon>
        <taxon>Agrobacterium</taxon>
        <taxon>Agrobacterium tumefaciens complex</taxon>
    </lineage>
</organism>
<protein>
    <submittedName>
        <fullName evidence="1">Uncharacterized protein</fullName>
    </submittedName>
</protein>
<sequence length="133" mass="15502">MTDNREVFQLKSAMIQAAHDRIVEARRKAAIHDGDLDRARPAYHVGEGWHAILDDLVRDFSEIEGLGFLAAHEKWGELRVAYLYSGDRQADVDAIEQSARDRCLSTCWYCGQPGRMRKERWWRVRCDEHWSAE</sequence>
<dbReference type="RefSeq" id="WP_063948524.1">
    <property type="nucleotide sequence ID" value="NZ_LXPS01000011.1"/>
</dbReference>
<reference evidence="1 2" key="1">
    <citation type="submission" date="2016-05" db="EMBL/GenBank/DDBJ databases">
        <authorList>
            <person name="Lavstsen T."/>
            <person name="Jespersen J.S."/>
        </authorList>
    </citation>
    <scope>NUCLEOTIDE SEQUENCE [LARGE SCALE GENOMIC DNA]</scope>
    <source>
        <strain evidence="1 2">KCJ1736</strain>
    </source>
</reference>
<dbReference type="Proteomes" id="UP000077098">
    <property type="component" value="Unassembled WGS sequence"/>
</dbReference>
<proteinExistence type="predicted"/>
<accession>A0A176XCF0</accession>
<dbReference type="AlphaFoldDB" id="A0A176XCF0"/>